<reference evidence="3" key="1">
    <citation type="submission" date="2019-12" db="EMBL/GenBank/DDBJ databases">
        <title>Complete genome of Terracaulis silvestris 0127_4.</title>
        <authorList>
            <person name="Vieira S."/>
            <person name="Riedel T."/>
            <person name="Sproer C."/>
            <person name="Pascual J."/>
            <person name="Boedeker C."/>
            <person name="Overmann J."/>
        </authorList>
    </citation>
    <scope>NUCLEOTIDE SEQUENCE [LARGE SCALE GENOMIC DNA]</scope>
    <source>
        <strain evidence="3">0127_4</strain>
    </source>
</reference>
<organism evidence="2 3">
    <name type="scientific">Terricaulis silvestris</name>
    <dbReference type="NCBI Taxonomy" id="2686094"/>
    <lineage>
        <taxon>Bacteria</taxon>
        <taxon>Pseudomonadati</taxon>
        <taxon>Pseudomonadota</taxon>
        <taxon>Alphaproteobacteria</taxon>
        <taxon>Caulobacterales</taxon>
        <taxon>Caulobacteraceae</taxon>
        <taxon>Terricaulis</taxon>
    </lineage>
</organism>
<dbReference type="AlphaFoldDB" id="A0A6I6MNR6"/>
<name>A0A6I6MNR6_9CAUL</name>
<gene>
    <name evidence="2" type="ORF">DSM104635_01383</name>
</gene>
<sequence length="60" mass="6582">MVYGIAFFYPTVRDASELPLVANLMSILASIAILLGGSFLAVAFVVRILMCFRKVETNDI</sequence>
<dbReference type="Proteomes" id="UP000431269">
    <property type="component" value="Chromosome"/>
</dbReference>
<proteinExistence type="predicted"/>
<dbReference type="KEGG" id="tsv:DSM104635_01383"/>
<evidence type="ECO:0000313" key="2">
    <source>
        <dbReference type="EMBL" id="QGZ94564.1"/>
    </source>
</evidence>
<dbReference type="EMBL" id="CP047045">
    <property type="protein sequence ID" value="QGZ94564.1"/>
    <property type="molecule type" value="Genomic_DNA"/>
</dbReference>
<protein>
    <submittedName>
        <fullName evidence="2">Uncharacterized protein</fullName>
    </submittedName>
</protein>
<keyword evidence="3" id="KW-1185">Reference proteome</keyword>
<evidence type="ECO:0000256" key="1">
    <source>
        <dbReference type="SAM" id="Phobius"/>
    </source>
</evidence>
<keyword evidence="1" id="KW-1133">Transmembrane helix</keyword>
<keyword evidence="1" id="KW-0812">Transmembrane</keyword>
<evidence type="ECO:0000313" key="3">
    <source>
        <dbReference type="Proteomes" id="UP000431269"/>
    </source>
</evidence>
<accession>A0A6I6MNR6</accession>
<feature type="transmembrane region" description="Helical" evidence="1">
    <location>
        <begin position="20"/>
        <end position="46"/>
    </location>
</feature>
<keyword evidence="1" id="KW-0472">Membrane</keyword>